<protein>
    <submittedName>
        <fullName evidence="1">Uncharacterized protein</fullName>
    </submittedName>
</protein>
<keyword evidence="2" id="KW-1185">Reference proteome</keyword>
<comment type="caution">
    <text evidence="1">The sequence shown here is derived from an EMBL/GenBank/DDBJ whole genome shotgun (WGS) entry which is preliminary data.</text>
</comment>
<reference evidence="1 2" key="1">
    <citation type="journal article" date="2020" name="Mol. Biol. Evol.">
        <title>Distinct Expression and Methylation Patterns for Genes with Different Fates following a Single Whole-Genome Duplication in Flowering Plants.</title>
        <authorList>
            <person name="Shi T."/>
            <person name="Rahmani R.S."/>
            <person name="Gugger P.F."/>
            <person name="Wang M."/>
            <person name="Li H."/>
            <person name="Zhang Y."/>
            <person name="Li Z."/>
            <person name="Wang Q."/>
            <person name="Van de Peer Y."/>
            <person name="Marchal K."/>
            <person name="Chen J."/>
        </authorList>
    </citation>
    <scope>NUCLEOTIDE SEQUENCE [LARGE SCALE GENOMIC DNA]</scope>
    <source>
        <tissue evidence="1">Leaf</tissue>
    </source>
</reference>
<evidence type="ECO:0000313" key="1">
    <source>
        <dbReference type="EMBL" id="DAD38364.1"/>
    </source>
</evidence>
<dbReference type="AlphaFoldDB" id="A0A822YWA1"/>
<dbReference type="EMBL" id="DUZY01000004">
    <property type="protein sequence ID" value="DAD38364.1"/>
    <property type="molecule type" value="Genomic_DNA"/>
</dbReference>
<dbReference type="InterPro" id="IPR036513">
    <property type="entry name" value="STAS_dom_sf"/>
</dbReference>
<evidence type="ECO:0000313" key="2">
    <source>
        <dbReference type="Proteomes" id="UP000607653"/>
    </source>
</evidence>
<accession>A0A822YWA1</accession>
<dbReference type="Proteomes" id="UP000607653">
    <property type="component" value="Unassembled WGS sequence"/>
</dbReference>
<proteinExistence type="predicted"/>
<organism evidence="1 2">
    <name type="scientific">Nelumbo nucifera</name>
    <name type="common">Sacred lotus</name>
    <dbReference type="NCBI Taxonomy" id="4432"/>
    <lineage>
        <taxon>Eukaryota</taxon>
        <taxon>Viridiplantae</taxon>
        <taxon>Streptophyta</taxon>
        <taxon>Embryophyta</taxon>
        <taxon>Tracheophyta</taxon>
        <taxon>Spermatophyta</taxon>
        <taxon>Magnoliopsida</taxon>
        <taxon>Proteales</taxon>
        <taxon>Nelumbonaceae</taxon>
        <taxon>Nelumbo</taxon>
    </lineage>
</organism>
<name>A0A822YWA1_NELNU</name>
<dbReference type="Gene3D" id="3.30.750.24">
    <property type="entry name" value="STAS domain"/>
    <property type="match status" value="1"/>
</dbReference>
<sequence>MVGDTAGNHIHCGLIMVAVKTSGILIIHIHSAFLCFANANSIKERIMMWVNKDEQGKEEEERNAKARIQVLEHLMVFAEDDIDAAAEALDNVSPLALEWYGLQDKKGEKTRGKLMQ</sequence>
<gene>
    <name evidence="1" type="ORF">HUJ06_009005</name>
</gene>